<dbReference type="InterPro" id="IPR013785">
    <property type="entry name" value="Aldolase_TIM"/>
</dbReference>
<evidence type="ECO:0000259" key="6">
    <source>
        <dbReference type="PROSITE" id="PS51918"/>
    </source>
</evidence>
<accession>A0A1D8D7R7</accession>
<keyword evidence="5" id="KW-0411">Iron-sulfur</keyword>
<dbReference type="PANTHER" id="PTHR11228">
    <property type="entry name" value="RADICAL SAM DOMAIN PROTEIN"/>
    <property type="match status" value="1"/>
</dbReference>
<evidence type="ECO:0000256" key="5">
    <source>
        <dbReference type="ARBA" id="ARBA00023014"/>
    </source>
</evidence>
<name>A0A1D8D7R7_CHLLM</name>
<dbReference type="STRING" id="274537.BIU88_05660"/>
<organism evidence="7 8">
    <name type="scientific">Chlorobaculum limnaeum</name>
    <dbReference type="NCBI Taxonomy" id="274537"/>
    <lineage>
        <taxon>Bacteria</taxon>
        <taxon>Pseudomonadati</taxon>
        <taxon>Chlorobiota</taxon>
        <taxon>Chlorobiia</taxon>
        <taxon>Chlorobiales</taxon>
        <taxon>Chlorobiaceae</taxon>
        <taxon>Chlorobaculum</taxon>
    </lineage>
</organism>
<dbReference type="InterPro" id="IPR023885">
    <property type="entry name" value="4Fe4S-binding_SPASM_dom"/>
</dbReference>
<evidence type="ECO:0000256" key="4">
    <source>
        <dbReference type="ARBA" id="ARBA00023004"/>
    </source>
</evidence>
<dbReference type="Pfam" id="PF13186">
    <property type="entry name" value="SPASM"/>
    <property type="match status" value="1"/>
</dbReference>
<sequence>MKHGRKIVDYNDIESVMLKSGKIDIIRKIADFFKQNPEKYTHDFLMERYFINSFFPSFPSPAWSKLAESLGKIVHGERIPFQVDMVVTGDCHCSCWHCFRAKHDNQELSSEVIKKFMTQASELGTASIGITGGEPMLREDIVDIIQSIPDGMEGQLYTTGYRVDKDFVNSVKGTNLTRFIVSLDHYDENIMCKRRGHDHAFKDALNAIEILSEQNIYTAVTLCITDDLLNEDDIIKYFEFVSKSGGDEIRIILPIPQGNLEGKNYKRLYMNAMHVIKKFKNDHMHKADFPSIVLFSEYESQHRLGCGAGANYISLNNDGSITPCVAVPLVFGNIYESSLSEIYESMGAYFKNSGRTCYGKRMGKIMQEECVDTTITPLPLDVSLLLASKCVVDGEKADFFEKFAK</sequence>
<dbReference type="InterPro" id="IPR058240">
    <property type="entry name" value="rSAM_sf"/>
</dbReference>
<dbReference type="AlphaFoldDB" id="A0A1D8D7R7"/>
<dbReference type="GO" id="GO:0046872">
    <property type="term" value="F:metal ion binding"/>
    <property type="evidence" value="ECO:0007669"/>
    <property type="project" value="UniProtKB-KW"/>
</dbReference>
<evidence type="ECO:0000256" key="1">
    <source>
        <dbReference type="ARBA" id="ARBA00001966"/>
    </source>
</evidence>
<dbReference type="InterPro" id="IPR007197">
    <property type="entry name" value="rSAM"/>
</dbReference>
<evidence type="ECO:0000256" key="2">
    <source>
        <dbReference type="ARBA" id="ARBA00022691"/>
    </source>
</evidence>
<dbReference type="SUPFAM" id="SSF102114">
    <property type="entry name" value="Radical SAM enzymes"/>
    <property type="match status" value="1"/>
</dbReference>
<keyword evidence="8" id="KW-1185">Reference proteome</keyword>
<dbReference type="EMBL" id="CP017305">
    <property type="protein sequence ID" value="AOS83679.1"/>
    <property type="molecule type" value="Genomic_DNA"/>
</dbReference>
<feature type="domain" description="Radical SAM core" evidence="6">
    <location>
        <begin position="77"/>
        <end position="286"/>
    </location>
</feature>
<dbReference type="Gene3D" id="3.20.20.70">
    <property type="entry name" value="Aldolase class I"/>
    <property type="match status" value="1"/>
</dbReference>
<dbReference type="KEGG" id="clz:BIU88_05660"/>
<dbReference type="PROSITE" id="PS51918">
    <property type="entry name" value="RADICAL_SAM"/>
    <property type="match status" value="1"/>
</dbReference>
<dbReference type="InterPro" id="IPR050377">
    <property type="entry name" value="Radical_SAM_PqqE_MftC-like"/>
</dbReference>
<gene>
    <name evidence="7" type="ORF">BIU88_05660</name>
</gene>
<proteinExistence type="predicted"/>
<reference evidence="7" key="1">
    <citation type="submission" date="2016-09" db="EMBL/GenBank/DDBJ databases">
        <title>Genome sequence of Chlorobaculum limnaeum.</title>
        <authorList>
            <person name="Liu Z."/>
            <person name="Tank M."/>
            <person name="Bryant D.A."/>
        </authorList>
    </citation>
    <scope>NUCLEOTIDE SEQUENCE [LARGE SCALE GENOMIC DNA]</scope>
    <source>
        <strain evidence="7">DSM 1677</strain>
    </source>
</reference>
<dbReference type="SFLD" id="SFLDS00029">
    <property type="entry name" value="Radical_SAM"/>
    <property type="match status" value="1"/>
</dbReference>
<evidence type="ECO:0000256" key="3">
    <source>
        <dbReference type="ARBA" id="ARBA00022723"/>
    </source>
</evidence>
<dbReference type="GO" id="GO:0051536">
    <property type="term" value="F:iron-sulfur cluster binding"/>
    <property type="evidence" value="ECO:0007669"/>
    <property type="project" value="UniProtKB-KW"/>
</dbReference>
<keyword evidence="2" id="KW-0949">S-adenosyl-L-methionine</keyword>
<dbReference type="Proteomes" id="UP000095185">
    <property type="component" value="Chromosome"/>
</dbReference>
<dbReference type="CDD" id="cd01335">
    <property type="entry name" value="Radical_SAM"/>
    <property type="match status" value="1"/>
</dbReference>
<dbReference type="SFLD" id="SFLDG01067">
    <property type="entry name" value="SPASM/twitch_domain_containing"/>
    <property type="match status" value="1"/>
</dbReference>
<protein>
    <recommendedName>
        <fullName evidence="6">Radical SAM core domain-containing protein</fullName>
    </recommendedName>
</protein>
<evidence type="ECO:0000313" key="7">
    <source>
        <dbReference type="EMBL" id="AOS83679.1"/>
    </source>
</evidence>
<evidence type="ECO:0000313" key="8">
    <source>
        <dbReference type="Proteomes" id="UP000095185"/>
    </source>
</evidence>
<dbReference type="Pfam" id="PF04055">
    <property type="entry name" value="Radical_SAM"/>
    <property type="match status" value="1"/>
</dbReference>
<keyword evidence="3" id="KW-0479">Metal-binding</keyword>
<dbReference type="GO" id="GO:0003824">
    <property type="term" value="F:catalytic activity"/>
    <property type="evidence" value="ECO:0007669"/>
    <property type="project" value="InterPro"/>
</dbReference>
<comment type="cofactor">
    <cofactor evidence="1">
        <name>[4Fe-4S] cluster</name>
        <dbReference type="ChEBI" id="CHEBI:49883"/>
    </cofactor>
</comment>
<dbReference type="PANTHER" id="PTHR11228:SF7">
    <property type="entry name" value="PQQA PEPTIDE CYCLASE"/>
    <property type="match status" value="1"/>
</dbReference>
<keyword evidence="4" id="KW-0408">Iron</keyword>